<dbReference type="InterPro" id="IPR008949">
    <property type="entry name" value="Isoprenoid_synthase_dom_sf"/>
</dbReference>
<protein>
    <submittedName>
        <fullName evidence="7">Gamma-cadinene synthase</fullName>
    </submittedName>
</protein>
<evidence type="ECO:0000256" key="4">
    <source>
        <dbReference type="ARBA" id="ARBA00022842"/>
    </source>
</evidence>
<accession>A0A830BJJ3</accession>
<evidence type="ECO:0000313" key="8">
    <source>
        <dbReference type="Proteomes" id="UP000653305"/>
    </source>
</evidence>
<evidence type="ECO:0000256" key="1">
    <source>
        <dbReference type="ARBA" id="ARBA00001946"/>
    </source>
</evidence>
<evidence type="ECO:0000256" key="3">
    <source>
        <dbReference type="ARBA" id="ARBA00022723"/>
    </source>
</evidence>
<dbReference type="OrthoDB" id="1877784at2759"/>
<comment type="cofactor">
    <cofactor evidence="1">
        <name>Mg(2+)</name>
        <dbReference type="ChEBI" id="CHEBI:18420"/>
    </cofactor>
</comment>
<dbReference type="PANTHER" id="PTHR31225:SF253">
    <property type="entry name" value="SESQUITERPENE SYNTHASE 31"/>
    <property type="match status" value="1"/>
</dbReference>
<dbReference type="EMBL" id="BMAC01000136">
    <property type="protein sequence ID" value="GFP87016.1"/>
    <property type="molecule type" value="Genomic_DNA"/>
</dbReference>
<feature type="domain" description="Terpene synthase metal-binding" evidence="6">
    <location>
        <begin position="1"/>
        <end position="195"/>
    </location>
</feature>
<keyword evidence="4" id="KW-0460">Magnesium</keyword>
<proteinExistence type="predicted"/>
<sequence length="252" mass="29423">MLTIVDDTYDNYATVEEAKLFTEIMQRWSIDEINRLPDYMKTIYRLILGLYEDFECKAAEQGKLFAVPYAKETLKNVCKAYNKEIKWTMRREMPSFEEYIENTVISGCFFAICSQTVPGVKFVNKDTIDWLMSVPKISIALSKVCRYLDDASSFERESNHETYLTGVDYYMKQHGVSMRETKDKFIELAEDAWKDMNTEWMVKTWVPKDMLEQVLGYARASEVFYRSCDDGYAKTEAVAPHIVAFFVDPIII</sequence>
<dbReference type="InterPro" id="IPR050148">
    <property type="entry name" value="Terpene_synthase-like"/>
</dbReference>
<dbReference type="Proteomes" id="UP000653305">
    <property type="component" value="Unassembled WGS sequence"/>
</dbReference>
<dbReference type="SUPFAM" id="SSF48576">
    <property type="entry name" value="Terpenoid synthases"/>
    <property type="match status" value="1"/>
</dbReference>
<dbReference type="Pfam" id="PF03936">
    <property type="entry name" value="Terpene_synth_C"/>
    <property type="match status" value="1"/>
</dbReference>
<dbReference type="GO" id="GO:0000287">
    <property type="term" value="F:magnesium ion binding"/>
    <property type="evidence" value="ECO:0007669"/>
    <property type="project" value="InterPro"/>
</dbReference>
<keyword evidence="3" id="KW-0479">Metal-binding</keyword>
<evidence type="ECO:0000313" key="7">
    <source>
        <dbReference type="EMBL" id="GFP87016.1"/>
    </source>
</evidence>
<evidence type="ECO:0000259" key="6">
    <source>
        <dbReference type="Pfam" id="PF03936"/>
    </source>
</evidence>
<dbReference type="PANTHER" id="PTHR31225">
    <property type="entry name" value="OS04G0344100 PROTEIN-RELATED"/>
    <property type="match status" value="1"/>
</dbReference>
<keyword evidence="5" id="KW-0456">Lyase</keyword>
<comment type="pathway">
    <text evidence="2">Secondary metabolite biosynthesis; terpenoid biosynthesis.</text>
</comment>
<evidence type="ECO:0000256" key="5">
    <source>
        <dbReference type="ARBA" id="ARBA00023239"/>
    </source>
</evidence>
<gene>
    <name evidence="7" type="ORF">PHJA_000845400</name>
</gene>
<dbReference type="GO" id="GO:0010333">
    <property type="term" value="F:terpene synthase activity"/>
    <property type="evidence" value="ECO:0007669"/>
    <property type="project" value="InterPro"/>
</dbReference>
<keyword evidence="8" id="KW-1185">Reference proteome</keyword>
<comment type="caution">
    <text evidence="7">The sequence shown here is derived from an EMBL/GenBank/DDBJ whole genome shotgun (WGS) entry which is preliminary data.</text>
</comment>
<evidence type="ECO:0000256" key="2">
    <source>
        <dbReference type="ARBA" id="ARBA00004721"/>
    </source>
</evidence>
<dbReference type="Gene3D" id="1.10.600.10">
    <property type="entry name" value="Farnesyl Diphosphate Synthase"/>
    <property type="match status" value="1"/>
</dbReference>
<organism evidence="7 8">
    <name type="scientific">Phtheirospermum japonicum</name>
    <dbReference type="NCBI Taxonomy" id="374723"/>
    <lineage>
        <taxon>Eukaryota</taxon>
        <taxon>Viridiplantae</taxon>
        <taxon>Streptophyta</taxon>
        <taxon>Embryophyta</taxon>
        <taxon>Tracheophyta</taxon>
        <taxon>Spermatophyta</taxon>
        <taxon>Magnoliopsida</taxon>
        <taxon>eudicotyledons</taxon>
        <taxon>Gunneridae</taxon>
        <taxon>Pentapetalae</taxon>
        <taxon>asterids</taxon>
        <taxon>lamiids</taxon>
        <taxon>Lamiales</taxon>
        <taxon>Orobanchaceae</taxon>
        <taxon>Orobanchaceae incertae sedis</taxon>
        <taxon>Phtheirospermum</taxon>
    </lineage>
</organism>
<dbReference type="AlphaFoldDB" id="A0A830BJJ3"/>
<dbReference type="GO" id="GO:0016114">
    <property type="term" value="P:terpenoid biosynthetic process"/>
    <property type="evidence" value="ECO:0007669"/>
    <property type="project" value="InterPro"/>
</dbReference>
<name>A0A830BJJ3_9LAMI</name>
<reference evidence="7" key="1">
    <citation type="submission" date="2020-07" db="EMBL/GenBank/DDBJ databases">
        <title>Ethylene signaling mediates host invasion by parasitic plants.</title>
        <authorList>
            <person name="Yoshida S."/>
        </authorList>
    </citation>
    <scope>NUCLEOTIDE SEQUENCE</scope>
    <source>
        <strain evidence="7">Okayama</strain>
    </source>
</reference>
<dbReference type="InterPro" id="IPR005630">
    <property type="entry name" value="Terpene_synthase_metal-bd"/>
</dbReference>